<organism evidence="1 2">
    <name type="scientific">Ixodes persulcatus</name>
    <name type="common">Taiga tick</name>
    <dbReference type="NCBI Taxonomy" id="34615"/>
    <lineage>
        <taxon>Eukaryota</taxon>
        <taxon>Metazoa</taxon>
        <taxon>Ecdysozoa</taxon>
        <taxon>Arthropoda</taxon>
        <taxon>Chelicerata</taxon>
        <taxon>Arachnida</taxon>
        <taxon>Acari</taxon>
        <taxon>Parasitiformes</taxon>
        <taxon>Ixodida</taxon>
        <taxon>Ixodoidea</taxon>
        <taxon>Ixodidae</taxon>
        <taxon>Ixodinae</taxon>
        <taxon>Ixodes</taxon>
    </lineage>
</organism>
<comment type="caution">
    <text evidence="1">The sequence shown here is derived from an EMBL/GenBank/DDBJ whole genome shotgun (WGS) entry which is preliminary data.</text>
</comment>
<sequence>MRTMTSISWLSPCPRQQRNTMGGTLGHCTGRLMDAVLSIEVSKLDYLCYNCSTHFTKQITLRSSELGVDSFMPPEEAMEDLKRSVCLTMRLAYDENVASGSSEQKSSTCTEWADNIRRAFAATASPREGCQLLTLLPSTLTRNEVQKIIPEASIYIINRSWKLREDHGVWYLETALETAGEVDSVKSCPSEADDSNSDRLSNVGNKPPLSTVYADAAIFSDTSVEAKRVFENNQVGREVAHSLHPVAKATFSVNPYLIKSSQARGDFEEDNEEDI</sequence>
<dbReference type="EMBL" id="JABSTQ010004205">
    <property type="protein sequence ID" value="KAG0442848.1"/>
    <property type="molecule type" value="Genomic_DNA"/>
</dbReference>
<proteinExistence type="predicted"/>
<name>A0AC60QT58_IXOPE</name>
<evidence type="ECO:0000313" key="1">
    <source>
        <dbReference type="EMBL" id="KAG0442848.1"/>
    </source>
</evidence>
<gene>
    <name evidence="1" type="ORF">HPB47_015556</name>
</gene>
<reference evidence="1 2" key="1">
    <citation type="journal article" date="2020" name="Cell">
        <title>Large-Scale Comparative Analyses of Tick Genomes Elucidate Their Genetic Diversity and Vector Capacities.</title>
        <authorList>
            <consortium name="Tick Genome and Microbiome Consortium (TIGMIC)"/>
            <person name="Jia N."/>
            <person name="Wang J."/>
            <person name="Shi W."/>
            <person name="Du L."/>
            <person name="Sun Y."/>
            <person name="Zhan W."/>
            <person name="Jiang J.F."/>
            <person name="Wang Q."/>
            <person name="Zhang B."/>
            <person name="Ji P."/>
            <person name="Bell-Sakyi L."/>
            <person name="Cui X.M."/>
            <person name="Yuan T.T."/>
            <person name="Jiang B.G."/>
            <person name="Yang W.F."/>
            <person name="Lam T.T."/>
            <person name="Chang Q.C."/>
            <person name="Ding S.J."/>
            <person name="Wang X.J."/>
            <person name="Zhu J.G."/>
            <person name="Ruan X.D."/>
            <person name="Zhao L."/>
            <person name="Wei J.T."/>
            <person name="Ye R.Z."/>
            <person name="Que T.C."/>
            <person name="Du C.H."/>
            <person name="Zhou Y.H."/>
            <person name="Cheng J.X."/>
            <person name="Dai P.F."/>
            <person name="Guo W.B."/>
            <person name="Han X.H."/>
            <person name="Huang E.J."/>
            <person name="Li L.F."/>
            <person name="Wei W."/>
            <person name="Gao Y.C."/>
            <person name="Liu J.Z."/>
            <person name="Shao H.Z."/>
            <person name="Wang X."/>
            <person name="Wang C.C."/>
            <person name="Yang T.C."/>
            <person name="Huo Q.B."/>
            <person name="Li W."/>
            <person name="Chen H.Y."/>
            <person name="Chen S.E."/>
            <person name="Zhou L.G."/>
            <person name="Ni X.B."/>
            <person name="Tian J.H."/>
            <person name="Sheng Y."/>
            <person name="Liu T."/>
            <person name="Pan Y.S."/>
            <person name="Xia L.Y."/>
            <person name="Li J."/>
            <person name="Zhao F."/>
            <person name="Cao W.C."/>
        </authorList>
    </citation>
    <scope>NUCLEOTIDE SEQUENCE [LARGE SCALE GENOMIC DNA]</scope>
    <source>
        <strain evidence="1">Iper-2018</strain>
    </source>
</reference>
<accession>A0AC60QT58</accession>
<keyword evidence="2" id="KW-1185">Reference proteome</keyword>
<protein>
    <submittedName>
        <fullName evidence="1">Uncharacterized protein</fullName>
    </submittedName>
</protein>
<dbReference type="Proteomes" id="UP000805193">
    <property type="component" value="Unassembled WGS sequence"/>
</dbReference>
<evidence type="ECO:0000313" key="2">
    <source>
        <dbReference type="Proteomes" id="UP000805193"/>
    </source>
</evidence>